<proteinExistence type="predicted"/>
<dbReference type="Gene3D" id="3.50.50.60">
    <property type="entry name" value="FAD/NAD(P)-binding domain"/>
    <property type="match status" value="2"/>
</dbReference>
<evidence type="ECO:0000256" key="1">
    <source>
        <dbReference type="ARBA" id="ARBA00001974"/>
    </source>
</evidence>
<feature type="domain" description="FAD-dependent oxidoreductase 2 FAD-binding" evidence="6">
    <location>
        <begin position="20"/>
        <end position="556"/>
    </location>
</feature>
<comment type="caution">
    <text evidence="7">The sequence shown here is derived from an EMBL/GenBank/DDBJ whole genome shotgun (WGS) entry which is preliminary data.</text>
</comment>
<dbReference type="SUPFAM" id="SSF51905">
    <property type="entry name" value="FAD/NAD(P)-binding domain"/>
    <property type="match status" value="1"/>
</dbReference>
<reference evidence="8" key="1">
    <citation type="journal article" date="2019" name="Int. J. Syst. Evol. Microbiol.">
        <title>The Global Catalogue of Microorganisms (GCM) 10K type strain sequencing project: providing services to taxonomists for standard genome sequencing and annotation.</title>
        <authorList>
            <consortium name="The Broad Institute Genomics Platform"/>
            <consortium name="The Broad Institute Genome Sequencing Center for Infectious Disease"/>
            <person name="Wu L."/>
            <person name="Ma J."/>
        </authorList>
    </citation>
    <scope>NUCLEOTIDE SEQUENCE [LARGE SCALE GENOMIC DNA]</scope>
    <source>
        <strain evidence="8">JCM 3369</strain>
    </source>
</reference>
<dbReference type="Pfam" id="PF00890">
    <property type="entry name" value="FAD_binding_2"/>
    <property type="match status" value="1"/>
</dbReference>
<comment type="cofactor">
    <cofactor evidence="1">
        <name>FAD</name>
        <dbReference type="ChEBI" id="CHEBI:57692"/>
    </cofactor>
</comment>
<dbReference type="Proteomes" id="UP001597327">
    <property type="component" value="Unassembled WGS sequence"/>
</dbReference>
<feature type="region of interest" description="Disordered" evidence="5">
    <location>
        <begin position="576"/>
        <end position="599"/>
    </location>
</feature>
<dbReference type="SUPFAM" id="SSF56425">
    <property type="entry name" value="Succinate dehydrogenase/fumarate reductase flavoprotein, catalytic domain"/>
    <property type="match status" value="1"/>
</dbReference>
<name>A0ABW4JS30_9HYPH</name>
<evidence type="ECO:0000256" key="5">
    <source>
        <dbReference type="SAM" id="MobiDB-lite"/>
    </source>
</evidence>
<sequence length="599" mass="63716">MTRTGHDTSAETFRTADSCDVIVLGSGAAGLTAALTAGWQGLRVMVLESQAVIGGTSARSSGTIWVPDSSLLLAKGVPGDCGAAETYLAHLVDTAGAAAPWRRFLEAAPHMLDEVMTRTDLRFSPLMAAADYRQDLPGAASGGRALEPLPFDGRKLGEDFTRLAPPLKDLMVFGGMMVTRAEAARLLRFDRSLASLKLALSLTLRFLLDRLRHARGTRLVLGNALIAALMDACRRCDISIVTGVQVTSLTHDDKGISGVRLIHQGRTLTLTARRGVVLAGGGFPASPHKRREHLPHPTPPATPAAPGCVGSTLDLALEAGATLGPDLGDNGLWFPSSLRKCPDGETIVYPHIALDRSKPGLIAVNGRGKRFANEAISYHEFVRAMYADRARGHEAVPAWLIVDHRFLKRYGLGAVRPRALSLKAPLASGYLLRDDTLAGLARTIDVPPAALQETIDWYNRFAANGTDPEFHKGETAYDRGNGDPSHRPNPCVAPIVHAPFYAMAVWPTPLGTSRGLLTDAHSRVLDGAGQAIGNLYACGNDVQSAFAGHYPGAGAQLAQAMTFGWLAGRHAAGQPFPTFETASPDARSPHSETSVKART</sequence>
<evidence type="ECO:0000256" key="4">
    <source>
        <dbReference type="ARBA" id="ARBA00023002"/>
    </source>
</evidence>
<evidence type="ECO:0000256" key="3">
    <source>
        <dbReference type="ARBA" id="ARBA00022827"/>
    </source>
</evidence>
<organism evidence="7 8">
    <name type="scientific">Roseibium aestuarii</name>
    <dbReference type="NCBI Taxonomy" id="2600299"/>
    <lineage>
        <taxon>Bacteria</taxon>
        <taxon>Pseudomonadati</taxon>
        <taxon>Pseudomonadota</taxon>
        <taxon>Alphaproteobacteria</taxon>
        <taxon>Hyphomicrobiales</taxon>
        <taxon>Stappiaceae</taxon>
        <taxon>Roseibium</taxon>
    </lineage>
</organism>
<dbReference type="InterPro" id="IPR050315">
    <property type="entry name" value="FAD-oxidoreductase_2"/>
</dbReference>
<evidence type="ECO:0000313" key="8">
    <source>
        <dbReference type="Proteomes" id="UP001597327"/>
    </source>
</evidence>
<protein>
    <submittedName>
        <fullName evidence="7">FAD-dependent oxidoreductase</fullName>
    </submittedName>
</protein>
<dbReference type="InterPro" id="IPR003953">
    <property type="entry name" value="FAD-dep_OxRdtase_2_FAD-bd"/>
</dbReference>
<dbReference type="InterPro" id="IPR036188">
    <property type="entry name" value="FAD/NAD-bd_sf"/>
</dbReference>
<dbReference type="PANTHER" id="PTHR43400">
    <property type="entry name" value="FUMARATE REDUCTASE"/>
    <property type="match status" value="1"/>
</dbReference>
<evidence type="ECO:0000313" key="7">
    <source>
        <dbReference type="EMBL" id="MFD1694258.1"/>
    </source>
</evidence>
<feature type="compositionally biased region" description="Basic and acidic residues" evidence="5">
    <location>
        <begin position="587"/>
        <end position="599"/>
    </location>
</feature>
<keyword evidence="2" id="KW-0285">Flavoprotein</keyword>
<dbReference type="RefSeq" id="WP_149891871.1">
    <property type="nucleotide sequence ID" value="NZ_JBHUFA010000001.1"/>
</dbReference>
<dbReference type="Gene3D" id="3.90.700.10">
    <property type="entry name" value="Succinate dehydrogenase/fumarate reductase flavoprotein, catalytic domain"/>
    <property type="match status" value="1"/>
</dbReference>
<gene>
    <name evidence="7" type="ORF">ACFSC7_01935</name>
</gene>
<keyword evidence="3" id="KW-0274">FAD</keyword>
<dbReference type="PANTHER" id="PTHR43400:SF10">
    <property type="entry name" value="3-OXOSTEROID 1-DEHYDROGENASE"/>
    <property type="match status" value="1"/>
</dbReference>
<accession>A0ABW4JS30</accession>
<dbReference type="InterPro" id="IPR027477">
    <property type="entry name" value="Succ_DH/fumarate_Rdtase_cat_sf"/>
</dbReference>
<keyword evidence="8" id="KW-1185">Reference proteome</keyword>
<dbReference type="EMBL" id="JBHUFA010000001">
    <property type="protein sequence ID" value="MFD1694258.1"/>
    <property type="molecule type" value="Genomic_DNA"/>
</dbReference>
<keyword evidence="4" id="KW-0560">Oxidoreductase</keyword>
<evidence type="ECO:0000256" key="2">
    <source>
        <dbReference type="ARBA" id="ARBA00022630"/>
    </source>
</evidence>
<evidence type="ECO:0000259" key="6">
    <source>
        <dbReference type="Pfam" id="PF00890"/>
    </source>
</evidence>